<feature type="region of interest" description="Disordered" evidence="8">
    <location>
        <begin position="88"/>
        <end position="109"/>
    </location>
</feature>
<gene>
    <name evidence="12 13" type="primary">rflcii.S</name>
</gene>
<dbReference type="OrthoDB" id="9443437at2759"/>
<dbReference type="Gene3D" id="1.10.100.10">
    <property type="entry name" value="Insulin-like"/>
    <property type="match status" value="1"/>
</dbReference>
<keyword evidence="5" id="KW-0372">Hormone</keyword>
<keyword evidence="9" id="KW-0732">Signal</keyword>
<dbReference type="PRINTS" id="PR00276">
    <property type="entry name" value="INSULINFAMLY"/>
</dbReference>
<evidence type="ECO:0000313" key="11">
    <source>
        <dbReference type="Proteomes" id="UP000186698"/>
    </source>
</evidence>
<dbReference type="GO" id="GO:0005179">
    <property type="term" value="F:hormone activity"/>
    <property type="evidence" value="ECO:0007669"/>
    <property type="project" value="UniProtKB-KW"/>
</dbReference>
<evidence type="ECO:0000313" key="13">
    <source>
        <dbReference type="Xenbase" id="XB-GENE-18005592"/>
    </source>
</evidence>
<dbReference type="InterPro" id="IPR022353">
    <property type="entry name" value="Insulin_CS"/>
</dbReference>
<dbReference type="InterPro" id="IPR051777">
    <property type="entry name" value="Insulin-like_neuro_ligands"/>
</dbReference>
<evidence type="ECO:0000256" key="8">
    <source>
        <dbReference type="SAM" id="MobiDB-lite"/>
    </source>
</evidence>
<reference evidence="12" key="1">
    <citation type="submission" date="2025-08" db="UniProtKB">
        <authorList>
            <consortium name="RefSeq"/>
        </authorList>
    </citation>
    <scope>IDENTIFICATION</scope>
    <source>
        <strain evidence="12">J_2021</strain>
        <tissue evidence="12">Erythrocytes</tissue>
    </source>
</reference>
<evidence type="ECO:0000256" key="7">
    <source>
        <dbReference type="RuleBase" id="RU000406"/>
    </source>
</evidence>
<evidence type="ECO:0000313" key="12">
    <source>
        <dbReference type="RefSeq" id="XP_018095391.1"/>
    </source>
</evidence>
<dbReference type="AGR" id="Xenbase:XB-GENE-18005592"/>
<name>A0A8J0U5M6_XENLA</name>
<comment type="similarity">
    <text evidence="2 7">Belongs to the insulin family.</text>
</comment>
<dbReference type="GeneID" id="108703714"/>
<dbReference type="GO" id="GO:0001664">
    <property type="term" value="F:G protein-coupled receptor binding"/>
    <property type="evidence" value="ECO:0007669"/>
    <property type="project" value="TreeGrafter"/>
</dbReference>
<keyword evidence="6" id="KW-1015">Disulfide bond</keyword>
<evidence type="ECO:0000256" key="2">
    <source>
        <dbReference type="ARBA" id="ARBA00009034"/>
    </source>
</evidence>
<evidence type="ECO:0000256" key="9">
    <source>
        <dbReference type="SAM" id="SignalP"/>
    </source>
</evidence>
<dbReference type="GO" id="GO:2000253">
    <property type="term" value="P:positive regulation of feeding behavior"/>
    <property type="evidence" value="ECO:0007669"/>
    <property type="project" value="TreeGrafter"/>
</dbReference>
<dbReference type="CTD" id="108703714"/>
<dbReference type="Pfam" id="PF00049">
    <property type="entry name" value="Insulin"/>
    <property type="match status" value="1"/>
</dbReference>
<evidence type="ECO:0000259" key="10">
    <source>
        <dbReference type="SMART" id="SM00078"/>
    </source>
</evidence>
<dbReference type="PROSITE" id="PS00262">
    <property type="entry name" value="INSULIN"/>
    <property type="match status" value="1"/>
</dbReference>
<dbReference type="Proteomes" id="UP000186698">
    <property type="component" value="Chromosome 1S"/>
</dbReference>
<keyword evidence="4 7" id="KW-0964">Secreted</keyword>
<comment type="subunit">
    <text evidence="3">Heterodimer of a B chain and an A chain linked by two disulfide bonds.</text>
</comment>
<feature type="signal peptide" evidence="9">
    <location>
        <begin position="1"/>
        <end position="24"/>
    </location>
</feature>
<dbReference type="SUPFAM" id="SSF56994">
    <property type="entry name" value="Insulin-like"/>
    <property type="match status" value="1"/>
</dbReference>
<dbReference type="InterPro" id="IPR022352">
    <property type="entry name" value="Ins/IGF/rlx"/>
</dbReference>
<evidence type="ECO:0000256" key="3">
    <source>
        <dbReference type="ARBA" id="ARBA00011207"/>
    </source>
</evidence>
<comment type="subcellular location">
    <subcellularLocation>
        <location evidence="1 7">Secreted</location>
    </subcellularLocation>
</comment>
<evidence type="ECO:0000256" key="1">
    <source>
        <dbReference type="ARBA" id="ARBA00004613"/>
    </source>
</evidence>
<dbReference type="InterPro" id="IPR036438">
    <property type="entry name" value="Insulin-like_sf"/>
</dbReference>
<feature type="chain" id="PRO_5035205459" evidence="9">
    <location>
        <begin position="25"/>
        <end position="156"/>
    </location>
</feature>
<evidence type="ECO:0000256" key="4">
    <source>
        <dbReference type="ARBA" id="ARBA00022525"/>
    </source>
</evidence>
<protein>
    <submittedName>
        <fullName evidence="12">Insulin-like 3</fullName>
    </submittedName>
</protein>
<evidence type="ECO:0000256" key="5">
    <source>
        <dbReference type="ARBA" id="ARBA00022702"/>
    </source>
</evidence>
<dbReference type="SMART" id="SM00078">
    <property type="entry name" value="IlGF"/>
    <property type="match status" value="1"/>
</dbReference>
<proteinExistence type="inferred from homology"/>
<dbReference type="GO" id="GO:0005576">
    <property type="term" value="C:extracellular region"/>
    <property type="evidence" value="ECO:0007669"/>
    <property type="project" value="UniProtKB-SubCell"/>
</dbReference>
<dbReference type="InterPro" id="IPR016179">
    <property type="entry name" value="Insulin-like"/>
</dbReference>
<organism evidence="11 12">
    <name type="scientific">Xenopus laevis</name>
    <name type="common">African clawed frog</name>
    <dbReference type="NCBI Taxonomy" id="8355"/>
    <lineage>
        <taxon>Eukaryota</taxon>
        <taxon>Metazoa</taxon>
        <taxon>Chordata</taxon>
        <taxon>Craniata</taxon>
        <taxon>Vertebrata</taxon>
        <taxon>Euteleostomi</taxon>
        <taxon>Amphibia</taxon>
        <taxon>Batrachia</taxon>
        <taxon>Anura</taxon>
        <taxon>Pipoidea</taxon>
        <taxon>Pipidae</taxon>
        <taxon>Xenopodinae</taxon>
        <taxon>Xenopus</taxon>
        <taxon>Xenopus</taxon>
    </lineage>
</organism>
<dbReference type="PANTHER" id="PTHR20968">
    <property type="entry name" value="ILGF DOMAIN-CONTAINING PROTEIN"/>
    <property type="match status" value="1"/>
</dbReference>
<evidence type="ECO:0000256" key="6">
    <source>
        <dbReference type="ARBA" id="ARBA00023157"/>
    </source>
</evidence>
<dbReference type="CDD" id="cd04365">
    <property type="entry name" value="IlGF_relaxin_like"/>
    <property type="match status" value="1"/>
</dbReference>
<dbReference type="PANTHER" id="PTHR20968:SF2">
    <property type="entry name" value="INSULIN-LIKE PEPTIDE INSL5"/>
    <property type="match status" value="1"/>
</dbReference>
<dbReference type="KEGG" id="xla:108703714"/>
<keyword evidence="11" id="KW-1185">Reference proteome</keyword>
<dbReference type="RefSeq" id="XP_018095391.1">
    <property type="nucleotide sequence ID" value="XM_018239902.2"/>
</dbReference>
<dbReference type="Xenbase" id="XB-GENE-18005592">
    <property type="gene designation" value="rflcii.S"/>
</dbReference>
<dbReference type="AlphaFoldDB" id="A0A8J0U5M6"/>
<accession>A0A8J0U5M6</accession>
<sequence length="156" mass="17636">MALHLYHLALLITFLMPHWSLSSANNELGIKLCGREFIRTVVMSCGGSRWKRYSPEPGQERVNPYRDFIDWLNQDFVDNPEGLNSLYNEGHGARNAPIPGRQQQQDASMEQLQGGLYDSLVGQEPRSTSLRMRRSAGPVGTCCQRGCTKTELMKFC</sequence>
<feature type="domain" description="Insulin-like" evidence="10">
    <location>
        <begin position="30"/>
        <end position="156"/>
    </location>
</feature>